<feature type="signal peptide" evidence="1">
    <location>
        <begin position="1"/>
        <end position="21"/>
    </location>
</feature>
<organism evidence="3 4">
    <name type="scientific">Arsenicibacter rosenii</name>
    <dbReference type="NCBI Taxonomy" id="1750698"/>
    <lineage>
        <taxon>Bacteria</taxon>
        <taxon>Pseudomonadati</taxon>
        <taxon>Bacteroidota</taxon>
        <taxon>Cytophagia</taxon>
        <taxon>Cytophagales</taxon>
        <taxon>Spirosomataceae</taxon>
        <taxon>Arsenicibacter</taxon>
    </lineage>
</organism>
<keyword evidence="1" id="KW-0732">Signal</keyword>
<dbReference type="PROSITE" id="PS51257">
    <property type="entry name" value="PROKAR_LIPOPROTEIN"/>
    <property type="match status" value="1"/>
</dbReference>
<name>A0A1S2VLK0_9BACT</name>
<keyword evidence="4" id="KW-1185">Reference proteome</keyword>
<gene>
    <name evidence="3" type="ORF">BLX24_12780</name>
</gene>
<feature type="domain" description="Copper-binding protein MbnP-like" evidence="2">
    <location>
        <begin position="34"/>
        <end position="245"/>
    </location>
</feature>
<dbReference type="OrthoDB" id="1422031at2"/>
<dbReference type="InterPro" id="IPR046863">
    <property type="entry name" value="MbnP-like_dom"/>
</dbReference>
<comment type="caution">
    <text evidence="3">The sequence shown here is derived from an EMBL/GenBank/DDBJ whole genome shotgun (WGS) entry which is preliminary data.</text>
</comment>
<evidence type="ECO:0000313" key="4">
    <source>
        <dbReference type="Proteomes" id="UP000181790"/>
    </source>
</evidence>
<evidence type="ECO:0000313" key="3">
    <source>
        <dbReference type="EMBL" id="OIN59076.1"/>
    </source>
</evidence>
<evidence type="ECO:0000256" key="1">
    <source>
        <dbReference type="SAM" id="SignalP"/>
    </source>
</evidence>
<evidence type="ECO:0000259" key="2">
    <source>
        <dbReference type="Pfam" id="PF20243"/>
    </source>
</evidence>
<dbReference type="RefSeq" id="WP_071503527.1">
    <property type="nucleotide sequence ID" value="NZ_MORL01000005.1"/>
</dbReference>
<protein>
    <recommendedName>
        <fullName evidence="2">Copper-binding protein MbnP-like domain-containing protein</fullName>
    </recommendedName>
</protein>
<proteinExistence type="predicted"/>
<dbReference type="EMBL" id="MORL01000005">
    <property type="protein sequence ID" value="OIN59076.1"/>
    <property type="molecule type" value="Genomic_DNA"/>
</dbReference>
<feature type="chain" id="PRO_5010167906" description="Copper-binding protein MbnP-like domain-containing protein" evidence="1">
    <location>
        <begin position="22"/>
        <end position="269"/>
    </location>
</feature>
<accession>A0A1S2VLK0</accession>
<dbReference type="Pfam" id="PF20243">
    <property type="entry name" value="MbnP"/>
    <property type="match status" value="1"/>
</dbReference>
<dbReference type="AlphaFoldDB" id="A0A1S2VLK0"/>
<dbReference type="Proteomes" id="UP000181790">
    <property type="component" value="Unassembled WGS sequence"/>
</dbReference>
<sequence length="269" mass="28542">MKSILSFVVAAVLAFTIFSCSKTEVDSIDPNGTGGLTLEFDNYVGGTNMALGTAQYKNTAGESFTVTTFNYFVSNIELTKEDGTVVKVPNSYYLVREADPKSLNVALTGIPQANYAKVAFTIGVDSLKSQAPVTERTGALDTGSYGTDNMYWSWNSGYIFMKLEGISPASTISGKAFQYHIGGYGGGFQGAARTANNLRKITLSLGSTSAKVRAATTPTVHLIVDAAKALGGTNTISFATTPTVHSPALAKPIVDNYVNMFVVDHVHND</sequence>
<reference evidence="3 4" key="1">
    <citation type="submission" date="2016-10" db="EMBL/GenBank/DDBJ databases">
        <title>Arsenicibacter rosenii gen. nov., sp. nov., an efficient arsenic-methylating bacterium isolated from an arsenic-contaminated paddy soil.</title>
        <authorList>
            <person name="Huang K."/>
        </authorList>
    </citation>
    <scope>NUCLEOTIDE SEQUENCE [LARGE SCALE GENOMIC DNA]</scope>
    <source>
        <strain evidence="3 4">SM-1</strain>
    </source>
</reference>